<feature type="region of interest" description="Disordered" evidence="6">
    <location>
        <begin position="1006"/>
        <end position="1033"/>
    </location>
</feature>
<evidence type="ECO:0000256" key="4">
    <source>
        <dbReference type="ARBA" id="ARBA00023054"/>
    </source>
</evidence>
<gene>
    <name evidence="9" type="ORF">V7S43_013278</name>
</gene>
<dbReference type="Pfam" id="PF05833">
    <property type="entry name" value="NFACT_N"/>
    <property type="match status" value="1"/>
</dbReference>
<dbReference type="PANTHER" id="PTHR15239">
    <property type="entry name" value="NUCLEAR EXPORT MEDIATOR FACTOR NEMF"/>
    <property type="match status" value="1"/>
</dbReference>
<keyword evidence="10" id="KW-1185">Reference proteome</keyword>
<proteinExistence type="inferred from homology"/>
<feature type="region of interest" description="Disordered" evidence="6">
    <location>
        <begin position="1062"/>
        <end position="1088"/>
    </location>
</feature>
<feature type="compositionally biased region" description="Basic residues" evidence="6">
    <location>
        <begin position="851"/>
        <end position="865"/>
    </location>
</feature>
<feature type="compositionally biased region" description="Acidic residues" evidence="6">
    <location>
        <begin position="888"/>
        <end position="911"/>
    </location>
</feature>
<feature type="region of interest" description="Disordered" evidence="6">
    <location>
        <begin position="727"/>
        <end position="942"/>
    </location>
</feature>
<sequence>MKKTRMSIDDIHAMVGSIRANVVNMRVTNIYDVQGQGESGAAKTYILKLHQPPFPKVFLLLESGVRFHTSKYARDAKAGNTLPSQFTMKLRKHLRGKRLSALKQLEGDRVVDFAFGQGDLTCHLILELYASGNIILTDGNYQILSLLRTHRFDENVKMAVKQEYPVQFLGDQEKQRGIQTPEQLMQFVDKWFQELEAKAATQKKKKAQSIKQLLLVKDSTFGGLGPVIIEHCLVRADILPTLKIKNAAEFTALGEEKLAALLAEIQEGWKLLERLQDEQTSVNGPVPVQDDDVAEAGDSDDESTAPAVKNPSVASQKCGFIILKDTAAENSPEQFEEFTPFLYAQHLQAHKKVKSFVTFDEAVDEYFSRFEAETAEVAKQSAQLAAENKLAKLKKNQQQQLAQLREVQELSFQHAQLIEANQQDVENVLLVIRSALASGMDWRGLEELVRYEQKNGNPVASLIYQLDLEHNRVAILLCDDDEDESEDGGDGTGEEDKRAHVIWIDLSLSALANAREIYTKKKKAGEKVKTATEATDKAIALAEKNTKKVLDKQQTKRNVIYQRRKTLWFEKFHWFLTNEKYLVVAGKDAHQNELLVKRYLRKGDAYVHADLHGAATCIVRNHVTVKDKKTHELPPIPVGTLEQAGCMSVCRSNAWTSQVIAGAYWVHADQVSKTAPAGEYLTTGSFMIRGKKNYIQPSRLEMGLAILFRIDESCIINHARQGEGRELRGLEWQDEEDGVVDESTSEQAQPEKQVDNTSKKVKPVADESSSKPSMVAKEPAAVSANEDIVDDEENDVPAKQTQSKKRLSAKERRDLKKGKDLDREDSVDGQTPDQQKRAKDKVSAQPPQQKKNVRGKKGKMKKMKKKYADQDEEDRRLRMEALGHVVEEEQVDEENSKEDDSAEQSGGEEGESANNGNATTEVSEEYIRQQREKKDKFLGEQEDEVEGADFFDAFTGEPHADDIVLFAMPMCAPYASLTKYKYKVKLTPGSQKKGKAAKQAMEHFFTSNLKDEKDASKSNGLSEAGDEAQPDVNPIVVQRELMRCIPENELVNCMVGPVKISAPGLHGSNAGKKGGKRPSGKPKKKGKK</sequence>
<dbReference type="Gene3D" id="2.30.310.10">
    <property type="entry name" value="ibrinogen binding protein from staphylococcus aureus domain"/>
    <property type="match status" value="1"/>
</dbReference>
<evidence type="ECO:0000259" key="8">
    <source>
        <dbReference type="Pfam" id="PF11923"/>
    </source>
</evidence>
<reference evidence="9 10" key="1">
    <citation type="submission" date="2024-09" db="EMBL/GenBank/DDBJ databases">
        <title>Genome sequencing and assembly of Phytophthora oleae, isolate VK10A, causative agent of rot of olive drupes.</title>
        <authorList>
            <person name="Conti Taguali S."/>
            <person name="Riolo M."/>
            <person name="La Spada F."/>
            <person name="Cacciola S.O."/>
            <person name="Dionisio G."/>
        </authorList>
    </citation>
    <scope>NUCLEOTIDE SEQUENCE [LARGE SCALE GENOMIC DNA]</scope>
    <source>
        <strain evidence="9 10">VK10A</strain>
    </source>
</reference>
<dbReference type="AlphaFoldDB" id="A0ABD3F3X2"/>
<accession>A0ABD3F3X2</accession>
<dbReference type="InterPro" id="IPR008532">
    <property type="entry name" value="NFACT_RNA-bd"/>
</dbReference>
<evidence type="ECO:0000256" key="3">
    <source>
        <dbReference type="ARBA" id="ARBA00022490"/>
    </source>
</evidence>
<feature type="domain" description="NFACT RNA-binding" evidence="7">
    <location>
        <begin position="571"/>
        <end position="690"/>
    </location>
</feature>
<feature type="compositionally biased region" description="Basic residues" evidence="6">
    <location>
        <begin position="1073"/>
        <end position="1088"/>
    </location>
</feature>
<evidence type="ECO:0000256" key="2">
    <source>
        <dbReference type="ARBA" id="ARBA00008318"/>
    </source>
</evidence>
<evidence type="ECO:0000256" key="1">
    <source>
        <dbReference type="ARBA" id="ARBA00004496"/>
    </source>
</evidence>
<feature type="domain" description="NFACT protein C-terminal" evidence="8">
    <location>
        <begin position="946"/>
        <end position="1061"/>
    </location>
</feature>
<dbReference type="InterPro" id="IPR051608">
    <property type="entry name" value="RQC_Subunit_NEMF"/>
</dbReference>
<evidence type="ECO:0000259" key="7">
    <source>
        <dbReference type="Pfam" id="PF05670"/>
    </source>
</evidence>
<evidence type="ECO:0000256" key="5">
    <source>
        <dbReference type="ARBA" id="ARBA00070414"/>
    </source>
</evidence>
<protein>
    <recommendedName>
        <fullName evidence="5">Ribosome quality control complex subunit 2</fullName>
    </recommendedName>
</protein>
<keyword evidence="3" id="KW-0963">Cytoplasm</keyword>
<dbReference type="EMBL" id="JBIMZQ010000035">
    <property type="protein sequence ID" value="KAL3661518.1"/>
    <property type="molecule type" value="Genomic_DNA"/>
</dbReference>
<comment type="similarity">
    <text evidence="2">Belongs to the NEMF family.</text>
</comment>
<dbReference type="PANTHER" id="PTHR15239:SF6">
    <property type="entry name" value="RIBOSOME QUALITY CONTROL COMPLEX SUBUNIT NEMF"/>
    <property type="match status" value="1"/>
</dbReference>
<dbReference type="GO" id="GO:0005737">
    <property type="term" value="C:cytoplasm"/>
    <property type="evidence" value="ECO:0007669"/>
    <property type="project" value="UniProtKB-SubCell"/>
</dbReference>
<feature type="compositionally biased region" description="Basic and acidic residues" evidence="6">
    <location>
        <begin position="808"/>
        <end position="826"/>
    </location>
</feature>
<comment type="subcellular location">
    <subcellularLocation>
        <location evidence="1">Cytoplasm</location>
    </subcellularLocation>
</comment>
<keyword evidence="4" id="KW-0175">Coiled coil</keyword>
<dbReference type="Proteomes" id="UP001632037">
    <property type="component" value="Unassembled WGS sequence"/>
</dbReference>
<dbReference type="InterPro" id="IPR021846">
    <property type="entry name" value="NFACT-C"/>
</dbReference>
<feature type="compositionally biased region" description="Basic and acidic residues" evidence="6">
    <location>
        <begin position="752"/>
        <end position="769"/>
    </location>
</feature>
<evidence type="ECO:0000256" key="6">
    <source>
        <dbReference type="SAM" id="MobiDB-lite"/>
    </source>
</evidence>
<dbReference type="Pfam" id="PF05670">
    <property type="entry name" value="NFACT-R_1"/>
    <property type="match status" value="1"/>
</dbReference>
<feature type="compositionally biased region" description="Basic and acidic residues" evidence="6">
    <location>
        <begin position="925"/>
        <end position="939"/>
    </location>
</feature>
<organism evidence="9 10">
    <name type="scientific">Phytophthora oleae</name>
    <dbReference type="NCBI Taxonomy" id="2107226"/>
    <lineage>
        <taxon>Eukaryota</taxon>
        <taxon>Sar</taxon>
        <taxon>Stramenopiles</taxon>
        <taxon>Oomycota</taxon>
        <taxon>Peronosporomycetes</taxon>
        <taxon>Peronosporales</taxon>
        <taxon>Peronosporaceae</taxon>
        <taxon>Phytophthora</taxon>
    </lineage>
</organism>
<evidence type="ECO:0000313" key="10">
    <source>
        <dbReference type="Proteomes" id="UP001632037"/>
    </source>
</evidence>
<name>A0ABD3F3X2_9STRA</name>
<feature type="region of interest" description="Disordered" evidence="6">
    <location>
        <begin position="280"/>
        <end position="311"/>
    </location>
</feature>
<feature type="compositionally biased region" description="Acidic residues" evidence="6">
    <location>
        <begin position="732"/>
        <end position="744"/>
    </location>
</feature>
<feature type="compositionally biased region" description="Acidic residues" evidence="6">
    <location>
        <begin position="289"/>
        <end position="303"/>
    </location>
</feature>
<evidence type="ECO:0000313" key="9">
    <source>
        <dbReference type="EMBL" id="KAL3661518.1"/>
    </source>
</evidence>
<feature type="compositionally biased region" description="Basic and acidic residues" evidence="6">
    <location>
        <begin position="866"/>
        <end position="887"/>
    </location>
</feature>
<dbReference type="Pfam" id="PF11923">
    <property type="entry name" value="NFACT-C"/>
    <property type="match status" value="1"/>
</dbReference>
<comment type="caution">
    <text evidence="9">The sequence shown here is derived from an EMBL/GenBank/DDBJ whole genome shotgun (WGS) entry which is preliminary data.</text>
</comment>
<dbReference type="FunFam" id="2.30.310.10:FF:000003">
    <property type="entry name" value="Zinc knuckle domain containing protein"/>
    <property type="match status" value="1"/>
</dbReference>